<dbReference type="Gene3D" id="2.60.40.4350">
    <property type="match status" value="1"/>
</dbReference>
<protein>
    <submittedName>
        <fullName evidence="1">Type III-B CRISPR module-associated protein Cmr3</fullName>
    </submittedName>
</protein>
<dbReference type="Pfam" id="PF09700">
    <property type="entry name" value="Cas_Cmr3"/>
    <property type="match status" value="1"/>
</dbReference>
<proteinExistence type="predicted"/>
<dbReference type="EMBL" id="DSZY01000027">
    <property type="protein sequence ID" value="HGU40618.1"/>
    <property type="molecule type" value="Genomic_DNA"/>
</dbReference>
<accession>A0A7C4CF02</accession>
<sequence length="345" mass="39059">MMYAVYFEPEDWVSFREAKRFGVGDVAKTTLPTAIPFYGAVRTALMLKKGIELDYHKPPSLSKELKELLGDESHPGKIRLYGPFIFSQCNGKRKHFFPAPKNVYVKDGSYKLMPCSSLKTKVDDYELDLAWIPDVKNVDEPEESYIELEELKKLKQGEPFKLENPSNFEIEAKTGIGLEKSSKRVQEGLLYNISVYRFKNGGFFMLTDSEETVNEVSKLDGVFLGGKQRWARVWVEEFPFNLFEDIDSENAAILLLTPAIYSGGFIPKTGRFGSVQIRAVVGVRKVAVSGWDVANGRPKPMYHAVSSGAVYYLRGKPKDPTEVLSESLLNQFGFGIFTYIPYENF</sequence>
<dbReference type="InterPro" id="IPR019117">
    <property type="entry name" value="CRISPR-assoc_protein_Cmr3"/>
</dbReference>
<dbReference type="AlphaFoldDB" id="A0A7C4CF02"/>
<evidence type="ECO:0000313" key="1">
    <source>
        <dbReference type="EMBL" id="HGU40618.1"/>
    </source>
</evidence>
<name>A0A7C4CF02_9BACT</name>
<reference evidence="1" key="1">
    <citation type="journal article" date="2020" name="mSystems">
        <title>Genome- and Community-Level Interaction Insights into Carbon Utilization and Element Cycling Functions of Hydrothermarchaeota in Hydrothermal Sediment.</title>
        <authorList>
            <person name="Zhou Z."/>
            <person name="Liu Y."/>
            <person name="Xu W."/>
            <person name="Pan J."/>
            <person name="Luo Z.H."/>
            <person name="Li M."/>
        </authorList>
    </citation>
    <scope>NUCLEOTIDE SEQUENCE [LARGE SCALE GENOMIC DNA]</scope>
    <source>
        <strain evidence="1">SpSt-609</strain>
    </source>
</reference>
<comment type="caution">
    <text evidence="1">The sequence shown here is derived from an EMBL/GenBank/DDBJ whole genome shotgun (WGS) entry which is preliminary data.</text>
</comment>
<dbReference type="InterPro" id="IPR010165">
    <property type="entry name" value="CRISPR-Cmr3_IIIB"/>
</dbReference>
<organism evidence="1">
    <name type="scientific">Fervidobacterium thailandense</name>
    <dbReference type="NCBI Taxonomy" id="1008305"/>
    <lineage>
        <taxon>Bacteria</taxon>
        <taxon>Thermotogati</taxon>
        <taxon>Thermotogota</taxon>
        <taxon>Thermotogae</taxon>
        <taxon>Thermotogales</taxon>
        <taxon>Fervidobacteriaceae</taxon>
        <taxon>Fervidobacterium</taxon>
    </lineage>
</organism>
<dbReference type="NCBIfam" id="TIGR01888">
    <property type="entry name" value="cas_cmr3"/>
    <property type="match status" value="1"/>
</dbReference>
<gene>
    <name evidence="1" type="primary">cmr3</name>
    <name evidence="1" type="ORF">ENT77_05415</name>
</gene>
<dbReference type="Gene3D" id="3.30.70.2940">
    <property type="match status" value="1"/>
</dbReference>